<dbReference type="AlphaFoldDB" id="A0A165BSV0"/>
<dbReference type="GO" id="GO:0015031">
    <property type="term" value="P:protein transport"/>
    <property type="evidence" value="ECO:0007669"/>
    <property type="project" value="UniProtKB-KW"/>
</dbReference>
<dbReference type="GO" id="GO:0000139">
    <property type="term" value="C:Golgi membrane"/>
    <property type="evidence" value="ECO:0007669"/>
    <property type="project" value="TreeGrafter"/>
</dbReference>
<dbReference type="Pfam" id="PF08571">
    <property type="entry name" value="Yos1"/>
    <property type="match status" value="1"/>
</dbReference>
<dbReference type="InterPro" id="IPR013880">
    <property type="entry name" value="Yos1"/>
</dbReference>
<organism evidence="9 10">
    <name type="scientific">Exidia glandulosa HHB12029</name>
    <dbReference type="NCBI Taxonomy" id="1314781"/>
    <lineage>
        <taxon>Eukaryota</taxon>
        <taxon>Fungi</taxon>
        <taxon>Dikarya</taxon>
        <taxon>Basidiomycota</taxon>
        <taxon>Agaricomycotina</taxon>
        <taxon>Agaricomycetes</taxon>
        <taxon>Auriculariales</taxon>
        <taxon>Exidiaceae</taxon>
        <taxon>Exidia</taxon>
    </lineage>
</organism>
<evidence type="ECO:0000256" key="8">
    <source>
        <dbReference type="SAM" id="SignalP"/>
    </source>
</evidence>
<dbReference type="STRING" id="1314781.A0A165BSV0"/>
<evidence type="ECO:0000313" key="10">
    <source>
        <dbReference type="Proteomes" id="UP000077266"/>
    </source>
</evidence>
<comment type="similarity">
    <text evidence="7">Belongs to the YOS1 family.</text>
</comment>
<name>A0A165BSV0_EXIGL</name>
<reference evidence="9 10" key="1">
    <citation type="journal article" date="2016" name="Mol. Biol. Evol.">
        <title>Comparative Genomics of Early-Diverging Mushroom-Forming Fungi Provides Insights into the Origins of Lignocellulose Decay Capabilities.</title>
        <authorList>
            <person name="Nagy L.G."/>
            <person name="Riley R."/>
            <person name="Tritt A."/>
            <person name="Adam C."/>
            <person name="Daum C."/>
            <person name="Floudas D."/>
            <person name="Sun H."/>
            <person name="Yadav J.S."/>
            <person name="Pangilinan J."/>
            <person name="Larsson K.H."/>
            <person name="Matsuura K."/>
            <person name="Barry K."/>
            <person name="Labutti K."/>
            <person name="Kuo R."/>
            <person name="Ohm R.A."/>
            <person name="Bhattacharya S.S."/>
            <person name="Shirouzu T."/>
            <person name="Yoshinaga Y."/>
            <person name="Martin F.M."/>
            <person name="Grigoriev I.V."/>
            <person name="Hibbett D.S."/>
        </authorList>
    </citation>
    <scope>NUCLEOTIDE SEQUENCE [LARGE SCALE GENOMIC DNA]</scope>
    <source>
        <strain evidence="9 10">HHB12029</strain>
    </source>
</reference>
<evidence type="ECO:0000256" key="5">
    <source>
        <dbReference type="ARBA" id="ARBA00022989"/>
    </source>
</evidence>
<evidence type="ECO:0000256" key="6">
    <source>
        <dbReference type="ARBA" id="ARBA00023136"/>
    </source>
</evidence>
<evidence type="ECO:0000256" key="3">
    <source>
        <dbReference type="ARBA" id="ARBA00022692"/>
    </source>
</evidence>
<dbReference type="OrthoDB" id="15356at2759"/>
<comment type="subcellular location">
    <subcellularLocation>
        <location evidence="1">Membrane</location>
    </subcellularLocation>
</comment>
<keyword evidence="4" id="KW-0653">Protein transport</keyword>
<dbReference type="EMBL" id="KV426410">
    <property type="protein sequence ID" value="KZV81180.1"/>
    <property type="molecule type" value="Genomic_DNA"/>
</dbReference>
<evidence type="ECO:0000256" key="1">
    <source>
        <dbReference type="ARBA" id="ARBA00004370"/>
    </source>
</evidence>
<feature type="chain" id="PRO_5007855730" evidence="8">
    <location>
        <begin position="21"/>
        <end position="110"/>
    </location>
</feature>
<keyword evidence="2" id="KW-0813">Transport</keyword>
<keyword evidence="6" id="KW-0472">Membrane</keyword>
<protein>
    <submittedName>
        <fullName evidence="9">Yos1-like protein</fullName>
    </submittedName>
</protein>
<dbReference type="Proteomes" id="UP000077266">
    <property type="component" value="Unassembled WGS sequence"/>
</dbReference>
<gene>
    <name evidence="9" type="ORF">EXIGLDRAFT_731606</name>
</gene>
<dbReference type="GO" id="GO:0030134">
    <property type="term" value="C:COPII-coated ER to Golgi transport vesicle"/>
    <property type="evidence" value="ECO:0007669"/>
    <property type="project" value="TreeGrafter"/>
</dbReference>
<sequence>MNVFSGLFGLLEASVLFVNAVAILSEERFLAPIGWSSAQAQAQAQAQFQQPSYQQPYADPASGFGVPGGGQDVSVKVKLISLIGAVRTLMRIPLIGLNLIFILFELVWGQ</sequence>
<evidence type="ECO:0000313" key="9">
    <source>
        <dbReference type="EMBL" id="KZV81180.1"/>
    </source>
</evidence>
<keyword evidence="5" id="KW-1133">Transmembrane helix</keyword>
<accession>A0A165BSV0</accession>
<keyword evidence="10" id="KW-1185">Reference proteome</keyword>
<dbReference type="GO" id="GO:0006888">
    <property type="term" value="P:endoplasmic reticulum to Golgi vesicle-mediated transport"/>
    <property type="evidence" value="ECO:0007669"/>
    <property type="project" value="TreeGrafter"/>
</dbReference>
<dbReference type="FunCoup" id="A0A165BSV0">
    <property type="interactions" value="231"/>
</dbReference>
<dbReference type="PANTHER" id="PTHR15858">
    <property type="entry name" value="IMMEDIATE EARLY RESPONSE 3-INTERACTING PROTEIN 1"/>
    <property type="match status" value="1"/>
</dbReference>
<evidence type="ECO:0000256" key="7">
    <source>
        <dbReference type="ARBA" id="ARBA00024203"/>
    </source>
</evidence>
<dbReference type="GO" id="GO:0005789">
    <property type="term" value="C:endoplasmic reticulum membrane"/>
    <property type="evidence" value="ECO:0007669"/>
    <property type="project" value="TreeGrafter"/>
</dbReference>
<feature type="signal peptide" evidence="8">
    <location>
        <begin position="1"/>
        <end position="20"/>
    </location>
</feature>
<proteinExistence type="inferred from homology"/>
<dbReference type="InParanoid" id="A0A165BSV0"/>
<keyword evidence="8" id="KW-0732">Signal</keyword>
<keyword evidence="3" id="KW-0812">Transmembrane</keyword>
<evidence type="ECO:0000256" key="2">
    <source>
        <dbReference type="ARBA" id="ARBA00022448"/>
    </source>
</evidence>
<dbReference type="PANTHER" id="PTHR15858:SF0">
    <property type="entry name" value="IMMEDIATE EARLY RESPONSE 3-INTERACTING PROTEIN 1"/>
    <property type="match status" value="1"/>
</dbReference>
<evidence type="ECO:0000256" key="4">
    <source>
        <dbReference type="ARBA" id="ARBA00022927"/>
    </source>
</evidence>